<feature type="region of interest" description="Disordered" evidence="1">
    <location>
        <begin position="1"/>
        <end position="120"/>
    </location>
</feature>
<evidence type="ECO:0000313" key="2">
    <source>
        <dbReference type="EMBL" id="BEI93996.1"/>
    </source>
</evidence>
<keyword evidence="3" id="KW-1185">Reference proteome</keyword>
<dbReference type="KEGG" id="ccac:CcaHIS019_0604550"/>
<accession>A0AA48L8C9</accession>
<dbReference type="AlphaFoldDB" id="A0AA48L8C9"/>
<gene>
    <name evidence="2" type="ORF">CcaverHIS019_0604550</name>
</gene>
<dbReference type="RefSeq" id="XP_060459261.1">
    <property type="nucleotide sequence ID" value="XM_060602915.1"/>
</dbReference>
<evidence type="ECO:0000313" key="3">
    <source>
        <dbReference type="Proteomes" id="UP001233271"/>
    </source>
</evidence>
<dbReference type="GeneID" id="85497866"/>
<proteinExistence type="predicted"/>
<evidence type="ECO:0000256" key="1">
    <source>
        <dbReference type="SAM" id="MobiDB-lite"/>
    </source>
</evidence>
<reference evidence="2" key="1">
    <citation type="journal article" date="2023" name="BMC Genomics">
        <title>Chromosome-level genome assemblies of Cutaneotrichosporon spp. (Trichosporonales, Basidiomycota) reveal imbalanced evolution between nucleotide sequences and chromosome synteny.</title>
        <authorList>
            <person name="Kobayashi Y."/>
            <person name="Kayamori A."/>
            <person name="Aoki K."/>
            <person name="Shiwa Y."/>
            <person name="Matsutani M."/>
            <person name="Fujita N."/>
            <person name="Sugita T."/>
            <person name="Iwasaki W."/>
            <person name="Tanaka N."/>
            <person name="Takashima M."/>
        </authorList>
    </citation>
    <scope>NUCLEOTIDE SEQUENCE</scope>
    <source>
        <strain evidence="2">HIS019</strain>
    </source>
</reference>
<organism evidence="2 3">
    <name type="scientific">Cutaneotrichosporon cavernicola</name>
    <dbReference type="NCBI Taxonomy" id="279322"/>
    <lineage>
        <taxon>Eukaryota</taxon>
        <taxon>Fungi</taxon>
        <taxon>Dikarya</taxon>
        <taxon>Basidiomycota</taxon>
        <taxon>Agaricomycotina</taxon>
        <taxon>Tremellomycetes</taxon>
        <taxon>Trichosporonales</taxon>
        <taxon>Trichosporonaceae</taxon>
        <taxon>Cutaneotrichosporon</taxon>
    </lineage>
</organism>
<name>A0AA48L8C9_9TREE</name>
<dbReference type="Proteomes" id="UP001233271">
    <property type="component" value="Chromosome 6"/>
</dbReference>
<protein>
    <submittedName>
        <fullName evidence="2">Uncharacterized protein</fullName>
    </submittedName>
</protein>
<sequence>MGNCFSDPSKGGQRLGSAPSTSPASGQHVPAPATNSAGGKGRTLSGSGPQSAGGVPPGNDPRAAAAAAAEARAQAANNRGVSTTRPGAGKLSSKLQEERKGTSPQQQQGNDRMMDRGEWN</sequence>
<dbReference type="EMBL" id="AP028217">
    <property type="protein sequence ID" value="BEI93996.1"/>
    <property type="molecule type" value="Genomic_DNA"/>
</dbReference>
<feature type="compositionally biased region" description="Low complexity" evidence="1">
    <location>
        <begin position="63"/>
        <end position="76"/>
    </location>
</feature>